<evidence type="ECO:0000256" key="7">
    <source>
        <dbReference type="SAM" id="MobiDB-lite"/>
    </source>
</evidence>
<keyword evidence="3" id="KW-0964">Secreted</keyword>
<reference evidence="11" key="1">
    <citation type="submission" date="2019-06" db="EMBL/GenBank/DDBJ databases">
        <authorList>
            <person name="Broberg M."/>
        </authorList>
    </citation>
    <scope>NUCLEOTIDE SEQUENCE [LARGE SCALE GENOMIC DNA]</scope>
</reference>
<feature type="signal peptide" evidence="8">
    <location>
        <begin position="1"/>
        <end position="17"/>
    </location>
</feature>
<dbReference type="EMBL" id="CABFOC020000035">
    <property type="protein sequence ID" value="CAH0048415.1"/>
    <property type="molecule type" value="Genomic_DNA"/>
</dbReference>
<keyword evidence="11" id="KW-1185">Reference proteome</keyword>
<dbReference type="PANTHER" id="PTHR47254:SF1">
    <property type="entry name" value="CELL WALL MANNOPROTEIN CIS3-RELATED"/>
    <property type="match status" value="1"/>
</dbReference>
<dbReference type="PANTHER" id="PTHR47254">
    <property type="entry name" value="CELL WALL MANNOPROTEIN CIS3-RELATED"/>
    <property type="match status" value="1"/>
</dbReference>
<dbReference type="PRINTS" id="PR01217">
    <property type="entry name" value="PRICHEXTENSN"/>
</dbReference>
<evidence type="ECO:0000256" key="1">
    <source>
        <dbReference type="ARBA" id="ARBA00004191"/>
    </source>
</evidence>
<accession>A0A9P0EI09</accession>
<gene>
    <name evidence="10" type="ORF">CSOL1703_00000361</name>
</gene>
<dbReference type="GO" id="GO:0005199">
    <property type="term" value="F:structural constituent of cell wall"/>
    <property type="evidence" value="ECO:0007669"/>
    <property type="project" value="InterPro"/>
</dbReference>
<dbReference type="AlphaFoldDB" id="A0A9P0EI09"/>
<comment type="similarity">
    <text evidence="6">Belongs to the PIR protein family.</text>
</comment>
<organism evidence="10 11">
    <name type="scientific">Clonostachys solani</name>
    <dbReference type="NCBI Taxonomy" id="160281"/>
    <lineage>
        <taxon>Eukaryota</taxon>
        <taxon>Fungi</taxon>
        <taxon>Dikarya</taxon>
        <taxon>Ascomycota</taxon>
        <taxon>Pezizomycotina</taxon>
        <taxon>Sordariomycetes</taxon>
        <taxon>Hypocreomycetidae</taxon>
        <taxon>Hypocreales</taxon>
        <taxon>Bionectriaceae</taxon>
        <taxon>Clonostachys</taxon>
    </lineage>
</organism>
<dbReference type="Pfam" id="PF00399">
    <property type="entry name" value="PIR"/>
    <property type="match status" value="1"/>
</dbReference>
<reference evidence="10 11" key="2">
    <citation type="submission" date="2021-10" db="EMBL/GenBank/DDBJ databases">
        <authorList>
            <person name="Piombo E."/>
        </authorList>
    </citation>
    <scope>NUCLEOTIDE SEQUENCE [LARGE SCALE GENOMIC DNA]</scope>
</reference>
<comment type="subcellular location">
    <subcellularLocation>
        <location evidence="1">Secreted</location>
        <location evidence="1">Cell wall</location>
    </subcellularLocation>
</comment>
<evidence type="ECO:0000313" key="11">
    <source>
        <dbReference type="Proteomes" id="UP000775872"/>
    </source>
</evidence>
<keyword evidence="2" id="KW-0134">Cell wall</keyword>
<comment type="caution">
    <text evidence="10">The sequence shown here is derived from an EMBL/GenBank/DDBJ whole genome shotgun (WGS) entry which is preliminary data.</text>
</comment>
<feature type="compositionally biased region" description="Pro residues" evidence="7">
    <location>
        <begin position="208"/>
        <end position="219"/>
    </location>
</feature>
<evidence type="ECO:0000256" key="3">
    <source>
        <dbReference type="ARBA" id="ARBA00022525"/>
    </source>
</evidence>
<feature type="domain" description="Cell wall mannoprotein PIR1-like C-terminal" evidence="9">
    <location>
        <begin position="76"/>
        <end position="149"/>
    </location>
</feature>
<feature type="chain" id="PRO_5040250920" description="Cell wall mannoprotein PIR1-like C-terminal domain-containing protein" evidence="8">
    <location>
        <begin position="18"/>
        <end position="298"/>
    </location>
</feature>
<sequence>MKWESVLLACLSAAVQAAPPSEPKDVGSAKRIPDGCFGSFNGKFQIIISKKTAKRSAVESGKCTDKGALVMSLKDGGLIDSQNRIGSIASNHQFQFDGPAQPNALATKGWAVCDDSTLALGPTRTFYQCLSGDFYNLYDRNSAKQCEPVTIYVESCEAPDNADQPRVSQIGDGQIQAPTKGAIITKTRNAKAHASTGVSSLGPSQPSRAPPPSLKPSPSSPSHTPGPRTGVISPRPSTPQPTPTPKPQATSPSSSQQSQKPIEEKPTPSNPPASRGNKTGSHSLAALIVGVFWIFMYI</sequence>
<evidence type="ECO:0000256" key="5">
    <source>
        <dbReference type="ARBA" id="ARBA00022737"/>
    </source>
</evidence>
<keyword evidence="5" id="KW-0677">Repeat</keyword>
<evidence type="ECO:0000259" key="9">
    <source>
        <dbReference type="Pfam" id="PF22799"/>
    </source>
</evidence>
<proteinExistence type="inferred from homology"/>
<evidence type="ECO:0000256" key="6">
    <source>
        <dbReference type="ARBA" id="ARBA00038219"/>
    </source>
</evidence>
<name>A0A9P0EI09_9HYPO</name>
<evidence type="ECO:0000313" key="10">
    <source>
        <dbReference type="EMBL" id="CAH0048415.1"/>
    </source>
</evidence>
<dbReference type="InterPro" id="IPR000420">
    <property type="entry name" value="Yeast_PIR_rpt"/>
</dbReference>
<evidence type="ECO:0000256" key="8">
    <source>
        <dbReference type="SAM" id="SignalP"/>
    </source>
</evidence>
<dbReference type="OrthoDB" id="5415592at2759"/>
<feature type="compositionally biased region" description="Pro residues" evidence="7">
    <location>
        <begin position="236"/>
        <end position="246"/>
    </location>
</feature>
<evidence type="ECO:0000256" key="2">
    <source>
        <dbReference type="ARBA" id="ARBA00022512"/>
    </source>
</evidence>
<keyword evidence="4 8" id="KW-0732">Signal</keyword>
<protein>
    <recommendedName>
        <fullName evidence="9">Cell wall mannoprotein PIR1-like C-terminal domain-containing protein</fullName>
    </recommendedName>
</protein>
<feature type="compositionally biased region" description="Low complexity" evidence="7">
    <location>
        <begin position="247"/>
        <end position="260"/>
    </location>
</feature>
<dbReference type="PROSITE" id="PS50256">
    <property type="entry name" value="PIR_REPEAT_2"/>
    <property type="match status" value="1"/>
</dbReference>
<evidence type="ECO:0000256" key="4">
    <source>
        <dbReference type="ARBA" id="ARBA00022729"/>
    </source>
</evidence>
<feature type="region of interest" description="Disordered" evidence="7">
    <location>
        <begin position="188"/>
        <end position="282"/>
    </location>
</feature>
<dbReference type="Proteomes" id="UP000775872">
    <property type="component" value="Unassembled WGS sequence"/>
</dbReference>
<dbReference type="GO" id="GO:0031505">
    <property type="term" value="P:fungal-type cell wall organization"/>
    <property type="evidence" value="ECO:0007669"/>
    <property type="project" value="UniProtKB-ARBA"/>
</dbReference>
<dbReference type="InterPro" id="IPR051153">
    <property type="entry name" value="Yeast_CWMannoprotein_PIR"/>
</dbReference>
<dbReference type="Pfam" id="PF22799">
    <property type="entry name" value="PIR1-like_C"/>
    <property type="match status" value="1"/>
</dbReference>
<dbReference type="GO" id="GO:0009277">
    <property type="term" value="C:fungal-type cell wall"/>
    <property type="evidence" value="ECO:0007669"/>
    <property type="project" value="TreeGrafter"/>
</dbReference>
<dbReference type="InterPro" id="IPR054508">
    <property type="entry name" value="PIR1-like_C"/>
</dbReference>
<feature type="compositionally biased region" description="Polar residues" evidence="7">
    <location>
        <begin position="196"/>
        <end position="205"/>
    </location>
</feature>